<dbReference type="PANTHER" id="PTHR46211:SF1">
    <property type="entry name" value="GLYCEROPHOSPHODIESTER PHOSPHODIESTERASE, CYTOPLASMIC"/>
    <property type="match status" value="1"/>
</dbReference>
<dbReference type="SUPFAM" id="SSF51695">
    <property type="entry name" value="PLC-like phosphodiesterases"/>
    <property type="match status" value="1"/>
</dbReference>
<evidence type="ECO:0000259" key="1">
    <source>
        <dbReference type="PROSITE" id="PS51704"/>
    </source>
</evidence>
<dbReference type="PROSITE" id="PS51704">
    <property type="entry name" value="GP_PDE"/>
    <property type="match status" value="1"/>
</dbReference>
<organism evidence="2">
    <name type="scientific">Satyrvirus sp</name>
    <dbReference type="NCBI Taxonomy" id="2487771"/>
    <lineage>
        <taxon>Viruses</taxon>
        <taxon>Varidnaviria</taxon>
        <taxon>Bamfordvirae</taxon>
        <taxon>Nucleocytoviricota</taxon>
        <taxon>Megaviricetes</taxon>
        <taxon>Imitervirales</taxon>
        <taxon>Mimiviridae</taxon>
        <taxon>Megamimivirinae</taxon>
    </lineage>
</organism>
<accession>A0A3G5ACM8</accession>
<dbReference type="GO" id="GO:0008081">
    <property type="term" value="F:phosphoric diester hydrolase activity"/>
    <property type="evidence" value="ECO:0007669"/>
    <property type="project" value="InterPro"/>
</dbReference>
<evidence type="ECO:0000313" key="2">
    <source>
        <dbReference type="EMBL" id="AYV84988.1"/>
    </source>
</evidence>
<dbReference type="Gene3D" id="3.20.20.190">
    <property type="entry name" value="Phosphatidylinositol (PI) phosphodiesterase"/>
    <property type="match status" value="1"/>
</dbReference>
<dbReference type="InterPro" id="IPR030395">
    <property type="entry name" value="GP_PDE_dom"/>
</dbReference>
<proteinExistence type="predicted"/>
<feature type="domain" description="GP-PDE" evidence="1">
    <location>
        <begin position="10"/>
        <end position="239"/>
    </location>
</feature>
<dbReference type="Pfam" id="PF03009">
    <property type="entry name" value="GDPD"/>
    <property type="match status" value="1"/>
</dbReference>
<dbReference type="GO" id="GO:0006629">
    <property type="term" value="P:lipid metabolic process"/>
    <property type="evidence" value="ECO:0007669"/>
    <property type="project" value="InterPro"/>
</dbReference>
<dbReference type="EMBL" id="MK072437">
    <property type="protein sequence ID" value="AYV84988.1"/>
    <property type="molecule type" value="Genomic_DNA"/>
</dbReference>
<sequence length="239" mass="27659">MSKFNILKFPNIIAHKGVTKYLAPENTCRSVQLVHELGFKGVEFDVQMTKDKNLVVYHDKSLNTLTNSFGNIYSKNYIHLKNIELNNIFSTKHYNIPTIKDVMNIVEEKNLFANIEIKSYCYKTGYDEEMVSKLVDNIVTNYSSRLDNILFSSFSYRIISFLDNYKNKIHYAPIDFSLKTLNKCKLKPSAFVYNWSYLDKNKLQFCKQSFCPLIIYGVSDGLHANHLLNLGVSSVIMDI</sequence>
<name>A0A3G5ACM8_9VIRU</name>
<reference evidence="2" key="1">
    <citation type="submission" date="2018-10" db="EMBL/GenBank/DDBJ databases">
        <title>Hidden diversity of soil giant viruses.</title>
        <authorList>
            <person name="Schulz F."/>
            <person name="Alteio L."/>
            <person name="Goudeau D."/>
            <person name="Ryan E.M."/>
            <person name="Malmstrom R.R."/>
            <person name="Blanchard J."/>
            <person name="Woyke T."/>
        </authorList>
    </citation>
    <scope>NUCLEOTIDE SEQUENCE</scope>
    <source>
        <strain evidence="2">SAV1</strain>
    </source>
</reference>
<gene>
    <name evidence="2" type="ORF">Satyrvirus1_74</name>
</gene>
<dbReference type="InterPro" id="IPR017946">
    <property type="entry name" value="PLC-like_Pdiesterase_TIM-brl"/>
</dbReference>
<dbReference type="PANTHER" id="PTHR46211">
    <property type="entry name" value="GLYCEROPHOSPHORYL DIESTER PHOSPHODIESTERASE"/>
    <property type="match status" value="1"/>
</dbReference>
<protein>
    <submittedName>
        <fullName evidence="2">Glycerophosphodiester phosphodiesterase</fullName>
    </submittedName>
</protein>